<evidence type="ECO:0000256" key="5">
    <source>
        <dbReference type="ARBA" id="ARBA00048542"/>
    </source>
</evidence>
<keyword evidence="1 6" id="KW-0285">Flavoprotein</keyword>
<comment type="function">
    <text evidence="6">Also exhibits azoreductase activity. Catalyzes the reductive cleavage of the azo bond in aromatic azo compounds to the corresponding amines.</text>
</comment>
<dbReference type="PANTHER" id="PTHR43741">
    <property type="entry name" value="FMN-DEPENDENT NADH-AZOREDUCTASE 1"/>
    <property type="match status" value="1"/>
</dbReference>
<feature type="binding site" evidence="6">
    <location>
        <begin position="139"/>
        <end position="142"/>
    </location>
    <ligand>
        <name>FMN</name>
        <dbReference type="ChEBI" id="CHEBI:58210"/>
    </ligand>
</feature>
<evidence type="ECO:0000256" key="6">
    <source>
        <dbReference type="HAMAP-Rule" id="MF_01216"/>
    </source>
</evidence>
<evidence type="ECO:0000256" key="2">
    <source>
        <dbReference type="ARBA" id="ARBA00022643"/>
    </source>
</evidence>
<reference evidence="8 9" key="1">
    <citation type="submission" date="2018-12" db="EMBL/GenBank/DDBJ databases">
        <title>Complete genome sequence of Iodobacter sp. H11R3.</title>
        <authorList>
            <person name="Bae J.-W."/>
        </authorList>
    </citation>
    <scope>NUCLEOTIDE SEQUENCE [LARGE SCALE GENOMIC DNA]</scope>
    <source>
        <strain evidence="8 9">H11R3</strain>
    </source>
</reference>
<name>A0A3S8ZU16_9NEIS</name>
<keyword evidence="9" id="KW-1185">Reference proteome</keyword>
<dbReference type="OrthoDB" id="9787136at2"/>
<dbReference type="GO" id="GO:0016655">
    <property type="term" value="F:oxidoreductase activity, acting on NAD(P)H, quinone or similar compound as acceptor"/>
    <property type="evidence" value="ECO:0007669"/>
    <property type="project" value="InterPro"/>
</dbReference>
<dbReference type="EC" id="1.6.5.-" evidence="6"/>
<evidence type="ECO:0000256" key="3">
    <source>
        <dbReference type="ARBA" id="ARBA00023002"/>
    </source>
</evidence>
<dbReference type="KEGG" id="iod:EJO50_10990"/>
<gene>
    <name evidence="6" type="primary">azoR</name>
    <name evidence="8" type="ORF">EJO50_10990</name>
</gene>
<dbReference type="Pfam" id="PF02525">
    <property type="entry name" value="Flavodoxin_2"/>
    <property type="match status" value="1"/>
</dbReference>
<dbReference type="Proteomes" id="UP000282438">
    <property type="component" value="Chromosome"/>
</dbReference>
<feature type="binding site" evidence="6">
    <location>
        <position position="9"/>
    </location>
    <ligand>
        <name>FMN</name>
        <dbReference type="ChEBI" id="CHEBI:58210"/>
    </ligand>
</feature>
<dbReference type="PANTHER" id="PTHR43741:SF2">
    <property type="entry name" value="FMN-DEPENDENT NADH:QUINONE OXIDOREDUCTASE"/>
    <property type="match status" value="1"/>
</dbReference>
<comment type="similarity">
    <text evidence="6">Belongs to the azoreductase type 1 family.</text>
</comment>
<dbReference type="InterPro" id="IPR003680">
    <property type="entry name" value="Flavodoxin_fold"/>
</dbReference>
<keyword evidence="4 6" id="KW-0520">NAD</keyword>
<proteinExistence type="inferred from homology"/>
<dbReference type="InterPro" id="IPR023048">
    <property type="entry name" value="NADH:quinone_OxRdtase_FMN_depd"/>
</dbReference>
<evidence type="ECO:0000313" key="8">
    <source>
        <dbReference type="EMBL" id="AZN36962.1"/>
    </source>
</evidence>
<dbReference type="GO" id="GO:0009055">
    <property type="term" value="F:electron transfer activity"/>
    <property type="evidence" value="ECO:0007669"/>
    <property type="project" value="UniProtKB-UniRule"/>
</dbReference>
<comment type="cofactor">
    <cofactor evidence="6">
        <name>FMN</name>
        <dbReference type="ChEBI" id="CHEBI:58210"/>
    </cofactor>
    <text evidence="6">Binds 1 FMN per subunit.</text>
</comment>
<dbReference type="HAMAP" id="MF_01216">
    <property type="entry name" value="Azoreductase_type1"/>
    <property type="match status" value="1"/>
</dbReference>
<protein>
    <recommendedName>
        <fullName evidence="6">FMN dependent NADH:quinone oxidoreductase</fullName>
        <ecNumber evidence="6">1.6.5.-</ecNumber>
    </recommendedName>
    <alternativeName>
        <fullName evidence="6">Azo-dye reductase</fullName>
    </alternativeName>
    <alternativeName>
        <fullName evidence="6">FMN-dependent NADH-azo compound oxidoreductase</fullName>
    </alternativeName>
    <alternativeName>
        <fullName evidence="6">FMN-dependent NADH-azoreductase</fullName>
        <ecNumber evidence="6">1.7.1.17</ecNumber>
    </alternativeName>
</protein>
<dbReference type="InterPro" id="IPR050104">
    <property type="entry name" value="FMN-dep_NADH:Q_OxRdtase_AzoR1"/>
</dbReference>
<comment type="caution">
    <text evidence="6">Lacks conserved residue(s) required for the propagation of feature annotation.</text>
</comment>
<evidence type="ECO:0000259" key="7">
    <source>
        <dbReference type="Pfam" id="PF02525"/>
    </source>
</evidence>
<dbReference type="Gene3D" id="3.40.50.360">
    <property type="match status" value="1"/>
</dbReference>
<keyword evidence="3 6" id="KW-0560">Oxidoreductase</keyword>
<feature type="domain" description="Flavodoxin-like fold" evidence="7">
    <location>
        <begin position="1"/>
        <end position="195"/>
    </location>
</feature>
<keyword evidence="2 6" id="KW-0288">FMN</keyword>
<evidence type="ECO:0000256" key="4">
    <source>
        <dbReference type="ARBA" id="ARBA00023027"/>
    </source>
</evidence>
<comment type="function">
    <text evidence="6">Quinone reductase that provides resistance to thiol-specific stress caused by electrophilic quinones.</text>
</comment>
<dbReference type="InterPro" id="IPR029039">
    <property type="entry name" value="Flavoprotein-like_sf"/>
</dbReference>
<dbReference type="GO" id="GO:0016652">
    <property type="term" value="F:oxidoreductase activity, acting on NAD(P)H as acceptor"/>
    <property type="evidence" value="ECO:0007669"/>
    <property type="project" value="UniProtKB-UniRule"/>
</dbReference>
<evidence type="ECO:0000256" key="1">
    <source>
        <dbReference type="ARBA" id="ARBA00022630"/>
    </source>
</evidence>
<accession>A0A3S8ZU16</accession>
<organism evidence="8 9">
    <name type="scientific">Iodobacter ciconiae</name>
    <dbReference type="NCBI Taxonomy" id="2496266"/>
    <lineage>
        <taxon>Bacteria</taxon>
        <taxon>Pseudomonadati</taxon>
        <taxon>Pseudomonadota</taxon>
        <taxon>Betaproteobacteria</taxon>
        <taxon>Neisseriales</taxon>
        <taxon>Chitinibacteraceae</taxon>
        <taxon>Iodobacter</taxon>
    </lineage>
</organism>
<dbReference type="SUPFAM" id="SSF52218">
    <property type="entry name" value="Flavoproteins"/>
    <property type="match status" value="1"/>
</dbReference>
<comment type="catalytic activity">
    <reaction evidence="6">
        <text>2 a quinone + NADH + H(+) = 2 a 1,4-benzosemiquinone + NAD(+)</text>
        <dbReference type="Rhea" id="RHEA:65952"/>
        <dbReference type="ChEBI" id="CHEBI:15378"/>
        <dbReference type="ChEBI" id="CHEBI:57540"/>
        <dbReference type="ChEBI" id="CHEBI:57945"/>
        <dbReference type="ChEBI" id="CHEBI:132124"/>
        <dbReference type="ChEBI" id="CHEBI:134225"/>
    </reaction>
</comment>
<comment type="subunit">
    <text evidence="6">Homodimer.</text>
</comment>
<sequence length="199" mass="21271">MNILQINSSARSTGAFSTQLANVLAEKLLASHAGSTLVLRDLAINPHPTLDEAALVALMTATEARSLEQATSVARSDTLIAELQAADTLIIAAPMYNFGITAQLKNWIDAITRAGVTFKYGANGPEGLLTDKQAYVVLTRGGVHRDTANDTIADYMRTILNFLGISKVEFIYAEGLNMGDEMQSKGISQARSEIELAVA</sequence>
<dbReference type="EC" id="1.7.1.17" evidence="6"/>
<dbReference type="AlphaFoldDB" id="A0A3S8ZU16"/>
<evidence type="ECO:0000313" key="9">
    <source>
        <dbReference type="Proteomes" id="UP000282438"/>
    </source>
</evidence>
<dbReference type="GO" id="GO:0010181">
    <property type="term" value="F:FMN binding"/>
    <property type="evidence" value="ECO:0007669"/>
    <property type="project" value="UniProtKB-UniRule"/>
</dbReference>
<comment type="catalytic activity">
    <reaction evidence="5">
        <text>N,N-dimethyl-1,4-phenylenediamine + anthranilate + 2 NAD(+) = 2-(4-dimethylaminophenyl)diazenylbenzoate + 2 NADH + 2 H(+)</text>
        <dbReference type="Rhea" id="RHEA:55872"/>
        <dbReference type="ChEBI" id="CHEBI:15378"/>
        <dbReference type="ChEBI" id="CHEBI:15783"/>
        <dbReference type="ChEBI" id="CHEBI:16567"/>
        <dbReference type="ChEBI" id="CHEBI:57540"/>
        <dbReference type="ChEBI" id="CHEBI:57945"/>
        <dbReference type="ChEBI" id="CHEBI:71579"/>
        <dbReference type="EC" id="1.7.1.17"/>
    </reaction>
    <physiologicalReaction direction="right-to-left" evidence="5">
        <dbReference type="Rhea" id="RHEA:55874"/>
    </physiologicalReaction>
</comment>
<feature type="binding site" evidence="6">
    <location>
        <begin position="95"/>
        <end position="98"/>
    </location>
    <ligand>
        <name>FMN</name>
        <dbReference type="ChEBI" id="CHEBI:58210"/>
    </ligand>
</feature>
<dbReference type="EMBL" id="CP034433">
    <property type="protein sequence ID" value="AZN36962.1"/>
    <property type="molecule type" value="Genomic_DNA"/>
</dbReference>
<dbReference type="RefSeq" id="WP_125974149.1">
    <property type="nucleotide sequence ID" value="NZ_CP034433.1"/>
</dbReference>